<protein>
    <submittedName>
        <fullName evidence="1">Alpha/beta hydrolase</fullName>
    </submittedName>
</protein>
<keyword evidence="1" id="KW-0378">Hydrolase</keyword>
<dbReference type="SUPFAM" id="SSF53474">
    <property type="entry name" value="alpha/beta-Hydrolases"/>
    <property type="match status" value="1"/>
</dbReference>
<proteinExistence type="predicted"/>
<dbReference type="PANTHER" id="PTHR48098">
    <property type="entry name" value="ENTEROCHELIN ESTERASE-RELATED"/>
    <property type="match status" value="1"/>
</dbReference>
<name>A0A846TCE1_9BACI</name>
<evidence type="ECO:0000313" key="1">
    <source>
        <dbReference type="EMBL" id="NKE03914.1"/>
    </source>
</evidence>
<reference evidence="1 2" key="1">
    <citation type="submission" date="2020-03" db="EMBL/GenBank/DDBJ databases">
        <authorList>
            <person name="Sun Q."/>
        </authorList>
    </citation>
    <scope>NUCLEOTIDE SEQUENCE [LARGE SCALE GENOMIC DNA]</scope>
    <source>
        <strain evidence="1 2">KACC 21451</strain>
    </source>
</reference>
<accession>A0A846TCE1</accession>
<gene>
    <name evidence="1" type="ORF">GWK17_00250</name>
</gene>
<organism evidence="1 2">
    <name type="scientific">Mesobacillus selenatarsenatis</name>
    <dbReference type="NCBI Taxonomy" id="388741"/>
    <lineage>
        <taxon>Bacteria</taxon>
        <taxon>Bacillati</taxon>
        <taxon>Bacillota</taxon>
        <taxon>Bacilli</taxon>
        <taxon>Bacillales</taxon>
        <taxon>Bacillaceae</taxon>
        <taxon>Mesobacillus</taxon>
    </lineage>
</organism>
<dbReference type="InterPro" id="IPR029058">
    <property type="entry name" value="AB_hydrolase_fold"/>
</dbReference>
<dbReference type="Gene3D" id="3.40.50.1820">
    <property type="entry name" value="alpha/beta hydrolase"/>
    <property type="match status" value="1"/>
</dbReference>
<dbReference type="GO" id="GO:0016787">
    <property type="term" value="F:hydrolase activity"/>
    <property type="evidence" value="ECO:0007669"/>
    <property type="project" value="UniProtKB-KW"/>
</dbReference>
<dbReference type="RefSeq" id="WP_167830452.1">
    <property type="nucleotide sequence ID" value="NZ_JAAVUM010000001.1"/>
</dbReference>
<evidence type="ECO:0000313" key="2">
    <source>
        <dbReference type="Proteomes" id="UP000587942"/>
    </source>
</evidence>
<dbReference type="EMBL" id="JAAVUM010000001">
    <property type="protein sequence ID" value="NKE03914.1"/>
    <property type="molecule type" value="Genomic_DNA"/>
</dbReference>
<dbReference type="InterPro" id="IPR050583">
    <property type="entry name" value="Mycobacterial_A85_antigen"/>
</dbReference>
<dbReference type="AlphaFoldDB" id="A0A846TCE1"/>
<dbReference type="PANTHER" id="PTHR48098:SF6">
    <property type="entry name" value="FERRI-BACILLIBACTIN ESTERASE BESA"/>
    <property type="match status" value="1"/>
</dbReference>
<comment type="caution">
    <text evidence="1">The sequence shown here is derived from an EMBL/GenBank/DDBJ whole genome shotgun (WGS) entry which is preliminary data.</text>
</comment>
<dbReference type="InterPro" id="IPR000801">
    <property type="entry name" value="Esterase-like"/>
</dbReference>
<dbReference type="Pfam" id="PF00756">
    <property type="entry name" value="Esterase"/>
    <property type="match status" value="1"/>
</dbReference>
<dbReference type="Proteomes" id="UP000587942">
    <property type="component" value="Unassembled WGS sequence"/>
</dbReference>
<sequence>MIESFAVSLFGEERNIRVYVPSKDKGNMYPVLYMHDGQNVFGNEEAIGGVALELHDYLEKNDVELIVVAIDQNSPERINEYCPWKNGEYTAKLLGKPSSEGGKGKEYVEFIVNELKPLIDSKYRTDPAETYMAGISLGALVTVYAACTYPRIFKRIAGLSSGFYRNQEKMEQLLKTADISQMEKVYLDCGTKEGGEKLAGPFLETNLAIFGLIRQKGIEAELKVIEGAEHNYQAFKKRFPEIITYLLA</sequence>